<proteinExistence type="predicted"/>
<sequence length="172" mass="18595">MSATMNCFVSNCPVVRVHVLDKSLFQHILGEGVDNLKKRYIGQVSLSLSTLRRDRPAEGRLPGASHAALQARLRRAWWGFSGSIGSKYSASCTTWRFRTNAARAAAGMERRLWADSAGSADGAETGPGRTSGYKPTTPTILTLGTSLRTAAHMWYTQYAVCALASPSELSSL</sequence>
<evidence type="ECO:0000256" key="1">
    <source>
        <dbReference type="SAM" id="MobiDB-lite"/>
    </source>
</evidence>
<feature type="region of interest" description="Disordered" evidence="1">
    <location>
        <begin position="116"/>
        <end position="137"/>
    </location>
</feature>
<protein>
    <submittedName>
        <fullName evidence="2">Uncharacterized protein</fullName>
    </submittedName>
</protein>
<name>A0A9J6D7U8_RHIMP</name>
<comment type="caution">
    <text evidence="2">The sequence shown here is derived from an EMBL/GenBank/DDBJ whole genome shotgun (WGS) entry which is preliminary data.</text>
</comment>
<organism evidence="2 3">
    <name type="scientific">Rhipicephalus microplus</name>
    <name type="common">Cattle tick</name>
    <name type="synonym">Boophilus microplus</name>
    <dbReference type="NCBI Taxonomy" id="6941"/>
    <lineage>
        <taxon>Eukaryota</taxon>
        <taxon>Metazoa</taxon>
        <taxon>Ecdysozoa</taxon>
        <taxon>Arthropoda</taxon>
        <taxon>Chelicerata</taxon>
        <taxon>Arachnida</taxon>
        <taxon>Acari</taxon>
        <taxon>Parasitiformes</taxon>
        <taxon>Ixodida</taxon>
        <taxon>Ixodoidea</taxon>
        <taxon>Ixodidae</taxon>
        <taxon>Rhipicephalinae</taxon>
        <taxon>Rhipicephalus</taxon>
        <taxon>Boophilus</taxon>
    </lineage>
</organism>
<gene>
    <name evidence="2" type="ORF">HPB51_002290</name>
</gene>
<dbReference type="Proteomes" id="UP000821866">
    <property type="component" value="Chromosome 8"/>
</dbReference>
<evidence type="ECO:0000313" key="2">
    <source>
        <dbReference type="EMBL" id="KAH8018309.1"/>
    </source>
</evidence>
<evidence type="ECO:0000313" key="3">
    <source>
        <dbReference type="Proteomes" id="UP000821866"/>
    </source>
</evidence>
<dbReference type="AlphaFoldDB" id="A0A9J6D7U8"/>
<accession>A0A9J6D7U8</accession>
<reference evidence="2" key="1">
    <citation type="journal article" date="2020" name="Cell">
        <title>Large-Scale Comparative Analyses of Tick Genomes Elucidate Their Genetic Diversity and Vector Capacities.</title>
        <authorList>
            <consortium name="Tick Genome and Microbiome Consortium (TIGMIC)"/>
            <person name="Jia N."/>
            <person name="Wang J."/>
            <person name="Shi W."/>
            <person name="Du L."/>
            <person name="Sun Y."/>
            <person name="Zhan W."/>
            <person name="Jiang J.F."/>
            <person name="Wang Q."/>
            <person name="Zhang B."/>
            <person name="Ji P."/>
            <person name="Bell-Sakyi L."/>
            <person name="Cui X.M."/>
            <person name="Yuan T.T."/>
            <person name="Jiang B.G."/>
            <person name="Yang W.F."/>
            <person name="Lam T.T."/>
            <person name="Chang Q.C."/>
            <person name="Ding S.J."/>
            <person name="Wang X.J."/>
            <person name="Zhu J.G."/>
            <person name="Ruan X.D."/>
            <person name="Zhao L."/>
            <person name="Wei J.T."/>
            <person name="Ye R.Z."/>
            <person name="Que T.C."/>
            <person name="Du C.H."/>
            <person name="Zhou Y.H."/>
            <person name="Cheng J.X."/>
            <person name="Dai P.F."/>
            <person name="Guo W.B."/>
            <person name="Han X.H."/>
            <person name="Huang E.J."/>
            <person name="Li L.F."/>
            <person name="Wei W."/>
            <person name="Gao Y.C."/>
            <person name="Liu J.Z."/>
            <person name="Shao H.Z."/>
            <person name="Wang X."/>
            <person name="Wang C.C."/>
            <person name="Yang T.C."/>
            <person name="Huo Q.B."/>
            <person name="Li W."/>
            <person name="Chen H.Y."/>
            <person name="Chen S.E."/>
            <person name="Zhou L.G."/>
            <person name="Ni X.B."/>
            <person name="Tian J.H."/>
            <person name="Sheng Y."/>
            <person name="Liu T."/>
            <person name="Pan Y.S."/>
            <person name="Xia L.Y."/>
            <person name="Li J."/>
            <person name="Zhao F."/>
            <person name="Cao W.C."/>
        </authorList>
    </citation>
    <scope>NUCLEOTIDE SEQUENCE</scope>
    <source>
        <strain evidence="2">Rmic-2018</strain>
    </source>
</reference>
<keyword evidence="3" id="KW-1185">Reference proteome</keyword>
<dbReference type="EMBL" id="JABSTU010000010">
    <property type="protein sequence ID" value="KAH8018309.1"/>
    <property type="molecule type" value="Genomic_DNA"/>
</dbReference>
<reference evidence="2" key="2">
    <citation type="submission" date="2021-09" db="EMBL/GenBank/DDBJ databases">
        <authorList>
            <person name="Jia N."/>
            <person name="Wang J."/>
            <person name="Shi W."/>
            <person name="Du L."/>
            <person name="Sun Y."/>
            <person name="Zhan W."/>
            <person name="Jiang J."/>
            <person name="Wang Q."/>
            <person name="Zhang B."/>
            <person name="Ji P."/>
            <person name="Sakyi L.B."/>
            <person name="Cui X."/>
            <person name="Yuan T."/>
            <person name="Jiang B."/>
            <person name="Yang W."/>
            <person name="Lam T.T.-Y."/>
            <person name="Chang Q."/>
            <person name="Ding S."/>
            <person name="Wang X."/>
            <person name="Zhu J."/>
            <person name="Ruan X."/>
            <person name="Zhao L."/>
            <person name="Wei J."/>
            <person name="Que T."/>
            <person name="Du C."/>
            <person name="Cheng J."/>
            <person name="Dai P."/>
            <person name="Han X."/>
            <person name="Huang E."/>
            <person name="Gao Y."/>
            <person name="Liu J."/>
            <person name="Shao H."/>
            <person name="Ye R."/>
            <person name="Li L."/>
            <person name="Wei W."/>
            <person name="Wang X."/>
            <person name="Wang C."/>
            <person name="Huo Q."/>
            <person name="Li W."/>
            <person name="Guo W."/>
            <person name="Chen H."/>
            <person name="Chen S."/>
            <person name="Zhou L."/>
            <person name="Zhou L."/>
            <person name="Ni X."/>
            <person name="Tian J."/>
            <person name="Zhou Y."/>
            <person name="Sheng Y."/>
            <person name="Liu T."/>
            <person name="Pan Y."/>
            <person name="Xia L."/>
            <person name="Li J."/>
            <person name="Zhao F."/>
            <person name="Cao W."/>
        </authorList>
    </citation>
    <scope>NUCLEOTIDE SEQUENCE</scope>
    <source>
        <strain evidence="2">Rmic-2018</strain>
        <tissue evidence="2">Larvae</tissue>
    </source>
</reference>